<dbReference type="InterPro" id="IPR000415">
    <property type="entry name" value="Nitroreductase-like"/>
</dbReference>
<protein>
    <submittedName>
        <fullName evidence="2">Nitroreductase</fullName>
    </submittedName>
</protein>
<dbReference type="PATRIC" id="fig|929558.5.peg.915"/>
<proteinExistence type="predicted"/>
<keyword evidence="3" id="KW-1185">Reference proteome</keyword>
<dbReference type="Gene3D" id="3.40.109.10">
    <property type="entry name" value="NADH Oxidase"/>
    <property type="match status" value="2"/>
</dbReference>
<name>H1FXL3_SULGG</name>
<organism evidence="2 3">
    <name type="scientific">Sulfurimonas gotlandica (strain DSM 19862 / JCM 16533 / GD1)</name>
    <dbReference type="NCBI Taxonomy" id="929558"/>
    <lineage>
        <taxon>Bacteria</taxon>
        <taxon>Pseudomonadati</taxon>
        <taxon>Campylobacterota</taxon>
        <taxon>Epsilonproteobacteria</taxon>
        <taxon>Campylobacterales</taxon>
        <taxon>Sulfurimonadaceae</taxon>
        <taxon>Sulfurimonas</taxon>
    </lineage>
</organism>
<dbReference type="InterPro" id="IPR029479">
    <property type="entry name" value="Nitroreductase"/>
</dbReference>
<dbReference type="CDD" id="cd02142">
    <property type="entry name" value="McbC_SagB-like_oxidoreductase"/>
    <property type="match status" value="2"/>
</dbReference>
<dbReference type="GO" id="GO:0016491">
    <property type="term" value="F:oxidoreductase activity"/>
    <property type="evidence" value="ECO:0007669"/>
    <property type="project" value="InterPro"/>
</dbReference>
<accession>H1FXL3</accession>
<reference evidence="2 3" key="1">
    <citation type="journal article" date="2012" name="Proc. Natl. Acad. Sci. U.S.A.">
        <title>Genome and physiology of a model Epsilonproteobacterium responsible for sulfide detoxification in marine oxygen depletion zones.</title>
        <authorList>
            <person name="Grote J."/>
            <person name="Schott T."/>
            <person name="Bruckner C.G."/>
            <person name="Glockner F.O."/>
            <person name="Jost G."/>
            <person name="Teeling H."/>
            <person name="Labrenz M."/>
            <person name="Jurgens K."/>
        </authorList>
    </citation>
    <scope>NUCLEOTIDE SEQUENCE [LARGE SCALE GENOMIC DNA]</scope>
    <source>
        <strain evidence="2 3">GD1</strain>
    </source>
</reference>
<feature type="domain" description="Nitroreductase" evidence="1">
    <location>
        <begin position="427"/>
        <end position="497"/>
    </location>
</feature>
<dbReference type="SUPFAM" id="SSF55469">
    <property type="entry name" value="FMN-dependent nitroreductase-like"/>
    <property type="match status" value="2"/>
</dbReference>
<gene>
    <name evidence="2" type="ORF">SMGD1_0919</name>
</gene>
<dbReference type="Pfam" id="PF00881">
    <property type="entry name" value="Nitroreductase"/>
    <property type="match status" value="2"/>
</dbReference>
<dbReference type="AlphaFoldDB" id="H1FXL3"/>
<dbReference type="STRING" id="929558.SMGD1_0919"/>
<evidence type="ECO:0000313" key="2">
    <source>
        <dbReference type="EMBL" id="EHP29445.1"/>
    </source>
</evidence>
<feature type="domain" description="Nitroreductase" evidence="1">
    <location>
        <begin position="65"/>
        <end position="218"/>
    </location>
</feature>
<evidence type="ECO:0000313" key="3">
    <source>
        <dbReference type="Proteomes" id="UP000006431"/>
    </source>
</evidence>
<comment type="caution">
    <text evidence="2">The sequence shown here is derived from an EMBL/GenBank/DDBJ whole genome shotgun (WGS) entry which is preliminary data.</text>
</comment>
<dbReference type="PANTHER" id="PTHR42741:SF3">
    <property type="entry name" value="NITROREDUCTASE FAMILY PROTEIN"/>
    <property type="match status" value="1"/>
</dbReference>
<evidence type="ECO:0000259" key="1">
    <source>
        <dbReference type="Pfam" id="PF00881"/>
    </source>
</evidence>
<dbReference type="Proteomes" id="UP000006431">
    <property type="component" value="Unassembled WGS sequence"/>
</dbReference>
<sequence length="512" mass="58079">MVYEYHKTTKHAQHKYARSLGYMDWNTQPDPFRVYNGAKTIKLPLAIQNSTPPYHLLDAELPSAPVVKESISQLLQFSMGLAAYKESDGGSWAVRCNASSGNLHPTETYLVLPPLMQEQVGKSSIYHYRPKDHALEELASFETSFWKKLPEGSFIVGLSSISWREVWKYGERAFRYTQLDAGHAWQAFIVSAKMLGWKVNRLDSVSDADISTLLGLTQKTRFFEDENPDMLFVISPKDVNPKLSLDALVDSVPLKFEGIANKLSPSMQKWDIIPAIEEATSDAQIPQPTTLRSEITRTPSRESKDVVLNRRSVHVMQKDISTITKEQFHNMLSSILDSQDAKENSAHLAIFIHQVEGYQSGLYILVRNFRDRDDLEKEMDAKFRWSHTEFEHLYLLQTRDLCATSKAISCSQDIASDGAFSLGMLCNFTDQLQMYGAHRYKELYWECGAIGQQLYLEATSMGLSGTGIGCFLDDDMHGLLGLTNNRYQILYHFTVGRGYVDSRIATRPAYES</sequence>
<dbReference type="eggNOG" id="COG0778">
    <property type="taxonomic scope" value="Bacteria"/>
</dbReference>
<dbReference type="EMBL" id="AFRZ01000001">
    <property type="protein sequence ID" value="EHP29445.1"/>
    <property type="molecule type" value="Genomic_DNA"/>
</dbReference>
<dbReference type="PANTHER" id="PTHR42741">
    <property type="entry name" value="NITROREDUCTASE FAMILY PROTEIN"/>
    <property type="match status" value="1"/>
</dbReference>
<dbReference type="HOGENOM" id="CLU_016148_0_0_7"/>